<dbReference type="PANTHER" id="PTHR46663:SF2">
    <property type="entry name" value="GGDEF DOMAIN-CONTAINING PROTEIN"/>
    <property type="match status" value="1"/>
</dbReference>
<dbReference type="Pfam" id="PF00990">
    <property type="entry name" value="GGDEF"/>
    <property type="match status" value="1"/>
</dbReference>
<feature type="domain" description="GGDEF" evidence="1">
    <location>
        <begin position="206"/>
        <end position="346"/>
    </location>
</feature>
<dbReference type="SUPFAM" id="SSF55073">
    <property type="entry name" value="Nucleotide cyclase"/>
    <property type="match status" value="1"/>
</dbReference>
<dbReference type="SUPFAM" id="SSF55781">
    <property type="entry name" value="GAF domain-like"/>
    <property type="match status" value="1"/>
</dbReference>
<dbReference type="InterPro" id="IPR029016">
    <property type="entry name" value="GAF-like_dom_sf"/>
</dbReference>
<dbReference type="Gene3D" id="3.30.70.270">
    <property type="match status" value="1"/>
</dbReference>
<dbReference type="PANTHER" id="PTHR46663">
    <property type="entry name" value="DIGUANYLATE CYCLASE DGCT-RELATED"/>
    <property type="match status" value="1"/>
</dbReference>
<dbReference type="SMART" id="SM00065">
    <property type="entry name" value="GAF"/>
    <property type="match status" value="1"/>
</dbReference>
<dbReference type="NCBIfam" id="TIGR00254">
    <property type="entry name" value="GGDEF"/>
    <property type="match status" value="1"/>
</dbReference>
<dbReference type="RefSeq" id="WP_049175537.1">
    <property type="nucleotide sequence ID" value="NZ_BKFK01000002.1"/>
</dbReference>
<comment type="caution">
    <text evidence="2">The sequence shown here is derived from an EMBL/GenBank/DDBJ whole genome shotgun (WGS) entry which is preliminary data.</text>
</comment>
<dbReference type="CDD" id="cd01949">
    <property type="entry name" value="GGDEF"/>
    <property type="match status" value="1"/>
</dbReference>
<name>A0A3D2SLF8_9GAMM</name>
<dbReference type="InterPro" id="IPR003018">
    <property type="entry name" value="GAF"/>
</dbReference>
<accession>A0A3D2SLF8</accession>
<reference evidence="2 3" key="1">
    <citation type="journal article" date="2018" name="Nat. Biotechnol.">
        <title>A standardized bacterial taxonomy based on genome phylogeny substantially revises the tree of life.</title>
        <authorList>
            <person name="Parks D.H."/>
            <person name="Chuvochina M."/>
            <person name="Waite D.W."/>
            <person name="Rinke C."/>
            <person name="Skarshewski A."/>
            <person name="Chaumeil P.A."/>
            <person name="Hugenholtz P."/>
        </authorList>
    </citation>
    <scope>NUCLEOTIDE SEQUENCE [LARGE SCALE GENOMIC DNA]</scope>
    <source>
        <strain evidence="2">UBA9669</strain>
    </source>
</reference>
<dbReference type="EMBL" id="DPVE01000155">
    <property type="protein sequence ID" value="HCK30289.1"/>
    <property type="molecule type" value="Genomic_DNA"/>
</dbReference>
<gene>
    <name evidence="2" type="ORF">DHW29_08920</name>
</gene>
<dbReference type="InterPro" id="IPR052163">
    <property type="entry name" value="DGC-Regulatory_Protein"/>
</dbReference>
<protein>
    <submittedName>
        <fullName evidence="2">GGDEF domain-containing protein</fullName>
    </submittedName>
</protein>
<dbReference type="AlphaFoldDB" id="A0A3D2SLF8"/>
<sequence length="346" mass="38893">MSGKFQPTVEQLLSVIKTQSEIVKLGLDLDSVMTVVAQQSKNIIEADGAIIELLETNEMVVHSVSDHNLNLLGHRIKVKNTLSGLCIEKKEILYSPDTEADPRVDVFACRYVGLRSMAVVPLIHCEEPLGVLKIYSKKVAAFAEGDLRLLELMSELIAAAMYHATRFGTQELYRMATQDVLTELSNRSQFLDHFRRCLASTQSTQNYFALLMIDMDGLKQINDQYGHRVGDAALKEFAQRLKMVIRVQDHLARIGGDEFAIILTQLADPKLSLNVVDRINVVCDQEFIFENKNLSIRASTGVAIYPTHADSVEQLLEYADQQMYLSKRSKKQPEDLSGFNQLIIDS</sequence>
<dbReference type="InterPro" id="IPR000160">
    <property type="entry name" value="GGDEF_dom"/>
</dbReference>
<evidence type="ECO:0000259" key="1">
    <source>
        <dbReference type="PROSITE" id="PS50887"/>
    </source>
</evidence>
<evidence type="ECO:0000313" key="2">
    <source>
        <dbReference type="EMBL" id="HCK30289.1"/>
    </source>
</evidence>
<organism evidence="2 3">
    <name type="scientific">Acinetobacter ursingii</name>
    <dbReference type="NCBI Taxonomy" id="108980"/>
    <lineage>
        <taxon>Bacteria</taxon>
        <taxon>Pseudomonadati</taxon>
        <taxon>Pseudomonadota</taxon>
        <taxon>Gammaproteobacteria</taxon>
        <taxon>Moraxellales</taxon>
        <taxon>Moraxellaceae</taxon>
        <taxon>Acinetobacter</taxon>
    </lineage>
</organism>
<dbReference type="Proteomes" id="UP000263596">
    <property type="component" value="Unassembled WGS sequence"/>
</dbReference>
<dbReference type="Gene3D" id="3.30.450.40">
    <property type="match status" value="1"/>
</dbReference>
<dbReference type="Pfam" id="PF13185">
    <property type="entry name" value="GAF_2"/>
    <property type="match status" value="1"/>
</dbReference>
<dbReference type="PROSITE" id="PS50887">
    <property type="entry name" value="GGDEF"/>
    <property type="match status" value="1"/>
</dbReference>
<dbReference type="InterPro" id="IPR029787">
    <property type="entry name" value="Nucleotide_cyclase"/>
</dbReference>
<dbReference type="InterPro" id="IPR043128">
    <property type="entry name" value="Rev_trsase/Diguanyl_cyclase"/>
</dbReference>
<evidence type="ECO:0000313" key="3">
    <source>
        <dbReference type="Proteomes" id="UP000263596"/>
    </source>
</evidence>
<dbReference type="SMART" id="SM00267">
    <property type="entry name" value="GGDEF"/>
    <property type="match status" value="1"/>
</dbReference>
<proteinExistence type="predicted"/>